<organism evidence="1 2">
    <name type="scientific">Arachis hypogaea</name>
    <name type="common">Peanut</name>
    <dbReference type="NCBI Taxonomy" id="3818"/>
    <lineage>
        <taxon>Eukaryota</taxon>
        <taxon>Viridiplantae</taxon>
        <taxon>Streptophyta</taxon>
        <taxon>Embryophyta</taxon>
        <taxon>Tracheophyta</taxon>
        <taxon>Spermatophyta</taxon>
        <taxon>Magnoliopsida</taxon>
        <taxon>eudicotyledons</taxon>
        <taxon>Gunneridae</taxon>
        <taxon>Pentapetalae</taxon>
        <taxon>rosids</taxon>
        <taxon>fabids</taxon>
        <taxon>Fabales</taxon>
        <taxon>Fabaceae</taxon>
        <taxon>Papilionoideae</taxon>
        <taxon>50 kb inversion clade</taxon>
        <taxon>dalbergioids sensu lato</taxon>
        <taxon>Dalbergieae</taxon>
        <taxon>Pterocarpus clade</taxon>
        <taxon>Arachis</taxon>
    </lineage>
</organism>
<comment type="caution">
    <text evidence="1">The sequence shown here is derived from an EMBL/GenBank/DDBJ whole genome shotgun (WGS) entry which is preliminary data.</text>
</comment>
<keyword evidence="2" id="KW-1185">Reference proteome</keyword>
<evidence type="ECO:0000313" key="1">
    <source>
        <dbReference type="EMBL" id="RYR18687.1"/>
    </source>
</evidence>
<accession>A0A444ZWY1</accession>
<sequence>MISVATDFYIDPGTTPTTLLSDCSPHCSPCSLPFHLRSLATATEVHVHLLYMATKKENE</sequence>
<reference evidence="1 2" key="1">
    <citation type="submission" date="2019-01" db="EMBL/GenBank/DDBJ databases">
        <title>Sequencing of cultivated peanut Arachis hypogaea provides insights into genome evolution and oil improvement.</title>
        <authorList>
            <person name="Chen X."/>
        </authorList>
    </citation>
    <scope>NUCLEOTIDE SEQUENCE [LARGE SCALE GENOMIC DNA]</scope>
    <source>
        <strain evidence="2">cv. Fuhuasheng</strain>
        <tissue evidence="1">Leaves</tissue>
    </source>
</reference>
<dbReference type="AlphaFoldDB" id="A0A444ZWY1"/>
<gene>
    <name evidence="1" type="ORF">Ahy_B03g063306</name>
</gene>
<proteinExistence type="predicted"/>
<dbReference type="EMBL" id="SDMP01000013">
    <property type="protein sequence ID" value="RYR18687.1"/>
    <property type="molecule type" value="Genomic_DNA"/>
</dbReference>
<evidence type="ECO:0000313" key="2">
    <source>
        <dbReference type="Proteomes" id="UP000289738"/>
    </source>
</evidence>
<dbReference type="Proteomes" id="UP000289738">
    <property type="component" value="Chromosome B03"/>
</dbReference>
<protein>
    <submittedName>
        <fullName evidence="1">Uncharacterized protein</fullName>
    </submittedName>
</protein>
<name>A0A444ZWY1_ARAHY</name>